<dbReference type="AlphaFoldDB" id="A3JXT3"/>
<dbReference type="OrthoDB" id="6119856at2"/>
<evidence type="ECO:0000313" key="3">
    <source>
        <dbReference type="Proteomes" id="UP000005713"/>
    </source>
</evidence>
<gene>
    <name evidence="2" type="ORF">SSE37_19977</name>
</gene>
<organism evidence="2 3">
    <name type="scientific">Sagittula stellata (strain ATCC 700073 / DSM 11524 / E-37)</name>
    <dbReference type="NCBI Taxonomy" id="388399"/>
    <lineage>
        <taxon>Bacteria</taxon>
        <taxon>Pseudomonadati</taxon>
        <taxon>Pseudomonadota</taxon>
        <taxon>Alphaproteobacteria</taxon>
        <taxon>Rhodobacterales</taxon>
        <taxon>Roseobacteraceae</taxon>
        <taxon>Sagittula</taxon>
    </lineage>
</organism>
<dbReference type="RefSeq" id="WP_005855062.1">
    <property type="nucleotide sequence ID" value="NZ_AAYA01000001.1"/>
</dbReference>
<feature type="transmembrane region" description="Helical" evidence="1">
    <location>
        <begin position="12"/>
        <end position="34"/>
    </location>
</feature>
<dbReference type="InterPro" id="IPR008407">
    <property type="entry name" value="Brnchd-chn_aa_trnsp_AzlD"/>
</dbReference>
<feature type="transmembrane region" description="Helical" evidence="1">
    <location>
        <begin position="93"/>
        <end position="113"/>
    </location>
</feature>
<protein>
    <submittedName>
        <fullName evidence="2">Putative transmembrane protein</fullName>
    </submittedName>
</protein>
<evidence type="ECO:0000313" key="2">
    <source>
        <dbReference type="EMBL" id="EBA10319.1"/>
    </source>
</evidence>
<keyword evidence="1" id="KW-1133">Transmembrane helix</keyword>
<comment type="caution">
    <text evidence="2">The sequence shown here is derived from an EMBL/GenBank/DDBJ whole genome shotgun (WGS) entry which is preliminary data.</text>
</comment>
<name>A3JXT3_SAGS3</name>
<feature type="transmembrane region" description="Helical" evidence="1">
    <location>
        <begin position="46"/>
        <end position="67"/>
    </location>
</feature>
<dbReference type="Proteomes" id="UP000005713">
    <property type="component" value="Unassembled WGS sequence"/>
</dbReference>
<keyword evidence="1" id="KW-0472">Membrane</keyword>
<dbReference type="Pfam" id="PF05437">
    <property type="entry name" value="AzlD"/>
    <property type="match status" value="1"/>
</dbReference>
<accession>A3JXT3</accession>
<keyword evidence="1 2" id="KW-0812">Transmembrane</keyword>
<keyword evidence="3" id="KW-1185">Reference proteome</keyword>
<reference evidence="2 3" key="1">
    <citation type="submission" date="2006-06" db="EMBL/GenBank/DDBJ databases">
        <authorList>
            <person name="Moran M.A."/>
            <person name="Ferriera S."/>
            <person name="Johnson J."/>
            <person name="Kravitz S."/>
            <person name="Beeson K."/>
            <person name="Sutton G."/>
            <person name="Rogers Y.-H."/>
            <person name="Friedman R."/>
            <person name="Frazier M."/>
            <person name="Venter J.C."/>
        </authorList>
    </citation>
    <scope>NUCLEOTIDE SEQUENCE [LARGE SCALE GENOMIC DNA]</scope>
    <source>
        <strain evidence="2 3">E-37</strain>
    </source>
</reference>
<sequence>MTAGEIDRTTLWTVIVLLGLGSFGLRFVFLGLIGDRALPEWLLRHLRYTAVAVIPALVAPLVLWPAATDGQTDPLRLTAAALALLIGGWTRNLYAALFTGAAVMIGGSYLPVLT</sequence>
<proteinExistence type="predicted"/>
<dbReference type="EMBL" id="AAYA01000001">
    <property type="protein sequence ID" value="EBA10319.1"/>
    <property type="molecule type" value="Genomic_DNA"/>
</dbReference>
<evidence type="ECO:0000256" key="1">
    <source>
        <dbReference type="SAM" id="Phobius"/>
    </source>
</evidence>
<dbReference type="eggNOG" id="COG4392">
    <property type="taxonomic scope" value="Bacteria"/>
</dbReference>